<dbReference type="RefSeq" id="WP_006702964.1">
    <property type="nucleotide sequence ID" value="NZ_KI391971.1"/>
</dbReference>
<dbReference type="GO" id="GO:0016020">
    <property type="term" value="C:membrane"/>
    <property type="evidence" value="ECO:0007669"/>
    <property type="project" value="UniProtKB-SubCell"/>
</dbReference>
<dbReference type="InterPro" id="IPR045863">
    <property type="entry name" value="CorA_TM1_TM2"/>
</dbReference>
<dbReference type="CDD" id="cd12827">
    <property type="entry name" value="EcCorA_ZntB-like_u2"/>
    <property type="match status" value="1"/>
</dbReference>
<dbReference type="Pfam" id="PF01544">
    <property type="entry name" value="CorA"/>
    <property type="match status" value="1"/>
</dbReference>
<evidence type="ECO:0000256" key="1">
    <source>
        <dbReference type="ARBA" id="ARBA00004141"/>
    </source>
</evidence>
<organism evidence="7 8">
    <name type="scientific">Granulicatella elegans ATCC 700633</name>
    <dbReference type="NCBI Taxonomy" id="626369"/>
    <lineage>
        <taxon>Bacteria</taxon>
        <taxon>Bacillati</taxon>
        <taxon>Bacillota</taxon>
        <taxon>Bacilli</taxon>
        <taxon>Lactobacillales</taxon>
        <taxon>Carnobacteriaceae</taxon>
        <taxon>Granulicatella</taxon>
    </lineage>
</organism>
<evidence type="ECO:0000256" key="3">
    <source>
        <dbReference type="ARBA" id="ARBA00022692"/>
    </source>
</evidence>
<sequence>MAVVNFGNSCSWININSDLISEYSSIYETYEIDSEMLEYALDEHERAHIEYDRRKETLIVIYNVIKQSLNSNQYETIPMTFIVRKNQIITITNHHNEYIVQAMKEELKERPDISLFTFLFSSLFMITEYYFPKIEKLKKEQGLLSQMLRQKTTKKNLFALSDLEIGSVYLVSATKQNAIVLEQLKTQSVFKVLDDVEKEELEDSLIEAKQLVEMTSINLQILQQLSGTYNNVLNNNLNDTMRMLTVISILLTIPDIVTGFFGMNVQIPFTEHSHGWGIALGIILGIWILVSVILGRLMKK</sequence>
<dbReference type="eggNOG" id="COG0598">
    <property type="taxonomic scope" value="Bacteria"/>
</dbReference>
<reference evidence="7" key="2">
    <citation type="submission" date="2011-10" db="EMBL/GenBank/DDBJ databases">
        <title>The Genome Sequence of Granulicatella elegans ATCC 700633.</title>
        <authorList>
            <consortium name="The Broad Institute Genome Sequencing Platform"/>
            <consortium name="The Broad Institute Genome Sequencing Center for Infectious Disease"/>
            <person name="Earl A."/>
            <person name="Ward D."/>
            <person name="Feldgarden M."/>
            <person name="Gevers D."/>
            <person name="Sibley C.D."/>
            <person name="Field T.R."/>
            <person name="Grinwis M."/>
            <person name="Eshaghurshan C.S."/>
            <person name="Surette M.G."/>
            <person name="Young S.K."/>
            <person name="Zeng Q."/>
            <person name="Gargeya S."/>
            <person name="Fitzgerald M."/>
            <person name="Haas B."/>
            <person name="Abouelleil A."/>
            <person name="Alvarado L."/>
            <person name="Arachchi H.M."/>
            <person name="Berlin A."/>
            <person name="Brown A."/>
            <person name="Chapman S.B."/>
            <person name="Chen Z."/>
            <person name="Dunbar C."/>
            <person name="Freedman E."/>
            <person name="Gearin G."/>
            <person name="Goldberg J."/>
            <person name="Griggs A."/>
            <person name="Gujja S."/>
            <person name="Heiman D."/>
            <person name="Howarth C."/>
            <person name="Larson L."/>
            <person name="Lui A."/>
            <person name="MacDonald P.J.P."/>
            <person name="Montmayeur A."/>
            <person name="Murphy C."/>
            <person name="Neiman D."/>
            <person name="Pearson M."/>
            <person name="Priest M."/>
            <person name="Roberts A."/>
            <person name="Saif S."/>
            <person name="Shea T."/>
            <person name="Shenoy N."/>
            <person name="Sisk P."/>
            <person name="Stolte C."/>
            <person name="Sykes S."/>
            <person name="Wortman J."/>
            <person name="Nusbaum C."/>
            <person name="Birren B."/>
        </authorList>
    </citation>
    <scope>NUCLEOTIDE SEQUENCE [LARGE SCALE GENOMIC DNA]</scope>
    <source>
        <strain evidence="7">ATCC 700633</strain>
    </source>
</reference>
<evidence type="ECO:0008006" key="9">
    <source>
        <dbReference type="Google" id="ProtNLM"/>
    </source>
</evidence>
<dbReference type="SUPFAM" id="SSF144083">
    <property type="entry name" value="Magnesium transport protein CorA, transmembrane region"/>
    <property type="match status" value="1"/>
</dbReference>
<evidence type="ECO:0000256" key="5">
    <source>
        <dbReference type="ARBA" id="ARBA00023136"/>
    </source>
</evidence>
<dbReference type="AlphaFoldDB" id="D0BL56"/>
<feature type="transmembrane region" description="Helical" evidence="6">
    <location>
        <begin position="275"/>
        <end position="295"/>
    </location>
</feature>
<evidence type="ECO:0000313" key="7">
    <source>
        <dbReference type="EMBL" id="EEW93809.1"/>
    </source>
</evidence>
<dbReference type="InterPro" id="IPR045861">
    <property type="entry name" value="CorA_cytoplasmic_dom"/>
</dbReference>
<dbReference type="GO" id="GO:0046873">
    <property type="term" value="F:metal ion transmembrane transporter activity"/>
    <property type="evidence" value="ECO:0007669"/>
    <property type="project" value="InterPro"/>
</dbReference>
<dbReference type="STRING" id="626369.HMPREF0446_00691"/>
<dbReference type="OrthoDB" id="9803416at2"/>
<evidence type="ECO:0000256" key="4">
    <source>
        <dbReference type="ARBA" id="ARBA00022989"/>
    </source>
</evidence>
<keyword evidence="3 6" id="KW-0812">Transmembrane</keyword>
<feature type="transmembrane region" description="Helical" evidence="6">
    <location>
        <begin position="243"/>
        <end position="263"/>
    </location>
</feature>
<dbReference type="Gene3D" id="3.30.460.20">
    <property type="entry name" value="CorA soluble domain-like"/>
    <property type="match status" value="1"/>
</dbReference>
<dbReference type="Proteomes" id="UP000002939">
    <property type="component" value="Unassembled WGS sequence"/>
</dbReference>
<evidence type="ECO:0000256" key="2">
    <source>
        <dbReference type="ARBA" id="ARBA00009765"/>
    </source>
</evidence>
<dbReference type="SUPFAM" id="SSF143865">
    <property type="entry name" value="CorA soluble domain-like"/>
    <property type="match status" value="1"/>
</dbReference>
<proteinExistence type="inferred from homology"/>
<gene>
    <name evidence="7" type="ORF">HMPREF0446_00691</name>
</gene>
<evidence type="ECO:0000313" key="8">
    <source>
        <dbReference type="Proteomes" id="UP000002939"/>
    </source>
</evidence>
<dbReference type="HOGENOM" id="CLU_007127_8_0_9"/>
<name>D0BL56_9LACT</name>
<keyword evidence="8" id="KW-1185">Reference proteome</keyword>
<dbReference type="EMBL" id="ACRF02000013">
    <property type="protein sequence ID" value="EEW93809.1"/>
    <property type="molecule type" value="Genomic_DNA"/>
</dbReference>
<feature type="transmembrane region" description="Helical" evidence="6">
    <location>
        <begin position="113"/>
        <end position="131"/>
    </location>
</feature>
<dbReference type="InterPro" id="IPR002523">
    <property type="entry name" value="MgTranspt_CorA/ZnTranspt_ZntB"/>
</dbReference>
<protein>
    <recommendedName>
        <fullName evidence="9">Magnesium transporter CorA family protein</fullName>
    </recommendedName>
</protein>
<dbReference type="InterPro" id="IPR047199">
    <property type="entry name" value="CorA-like"/>
</dbReference>
<keyword evidence="5 6" id="KW-0472">Membrane</keyword>
<reference evidence="7" key="1">
    <citation type="submission" date="2009-09" db="EMBL/GenBank/DDBJ databases">
        <authorList>
            <consortium name="The Broad Institute Genome Sequencing Platform"/>
            <person name="Ward D."/>
            <person name="Feldgarden M."/>
            <person name="Earl A."/>
            <person name="Young S.K."/>
            <person name="Zeng Q."/>
            <person name="Koehrsen M."/>
            <person name="Alvarado L."/>
            <person name="Berlin A."/>
            <person name="Bochicchio J."/>
            <person name="Borenstein D."/>
            <person name="Chapman S.B."/>
            <person name="Chen Z."/>
            <person name="Engels R."/>
            <person name="Freedman E."/>
            <person name="Gellesch M."/>
            <person name="Goldberg J."/>
            <person name="Griggs A."/>
            <person name="Gujja S."/>
            <person name="Heilman E."/>
            <person name="Heiman D."/>
            <person name="Hepburn T."/>
            <person name="Howarth C."/>
            <person name="Jen D."/>
            <person name="Larson L."/>
            <person name="Lewis B."/>
            <person name="Mehta T."/>
            <person name="Park D."/>
            <person name="Pearson M."/>
            <person name="Roberts A."/>
            <person name="Saif S."/>
            <person name="Shea T."/>
            <person name="Shenoy N."/>
            <person name="Sisk P."/>
            <person name="Stolte C."/>
            <person name="Sykes S."/>
            <person name="Thomson T."/>
            <person name="Walk T."/>
            <person name="White J."/>
            <person name="Yandava C."/>
            <person name="Sibley C.D."/>
            <person name="Field T.R."/>
            <person name="Grinwis M."/>
            <person name="Eshaghurshan C.S."/>
            <person name="Surette M.G."/>
            <person name="Haas B."/>
            <person name="Nusbaum C."/>
            <person name="Birren B."/>
        </authorList>
    </citation>
    <scope>NUCLEOTIDE SEQUENCE [LARGE SCALE GENOMIC DNA]</scope>
    <source>
        <strain evidence="7">ATCC 700633</strain>
    </source>
</reference>
<comment type="caution">
    <text evidence="7">The sequence shown here is derived from an EMBL/GenBank/DDBJ whole genome shotgun (WGS) entry which is preliminary data.</text>
</comment>
<dbReference type="PANTHER" id="PTHR47891">
    <property type="entry name" value="TRANSPORTER-RELATED"/>
    <property type="match status" value="1"/>
</dbReference>
<comment type="subcellular location">
    <subcellularLocation>
        <location evidence="1">Membrane</location>
        <topology evidence="1">Multi-pass membrane protein</topology>
    </subcellularLocation>
</comment>
<accession>D0BL56</accession>
<comment type="similarity">
    <text evidence="2">Belongs to the CorA metal ion transporter (MIT) (TC 1.A.35) family.</text>
</comment>
<keyword evidence="4 6" id="KW-1133">Transmembrane helix</keyword>
<evidence type="ECO:0000256" key="6">
    <source>
        <dbReference type="SAM" id="Phobius"/>
    </source>
</evidence>
<dbReference type="Gene3D" id="1.20.58.340">
    <property type="entry name" value="Magnesium transport protein CorA, transmembrane region"/>
    <property type="match status" value="2"/>
</dbReference>
<dbReference type="PANTHER" id="PTHR47891:SF1">
    <property type="entry name" value="CORA-MAGNESIUM AND COBALT TRANSPORTER"/>
    <property type="match status" value="1"/>
</dbReference>